<dbReference type="PANTHER" id="PTHR45737">
    <property type="entry name" value="VON WILLEBRAND FACTOR A DOMAIN-CONTAINING PROTEIN 5A"/>
    <property type="match status" value="1"/>
</dbReference>
<dbReference type="InterPro" id="IPR036465">
    <property type="entry name" value="vWFA_dom_sf"/>
</dbReference>
<proteinExistence type="predicted"/>
<dbReference type="KEGG" id="pbs:Plabr_4507"/>
<organism evidence="4 5">
    <name type="scientific">Rubinisphaera brasiliensis (strain ATCC 49424 / DSM 5305 / JCM 21570 / IAM 15109 / NBRC 103401 / IFAM 1448)</name>
    <name type="common">Planctomyces brasiliensis</name>
    <dbReference type="NCBI Taxonomy" id="756272"/>
    <lineage>
        <taxon>Bacteria</taxon>
        <taxon>Pseudomonadati</taxon>
        <taxon>Planctomycetota</taxon>
        <taxon>Planctomycetia</taxon>
        <taxon>Planctomycetales</taxon>
        <taxon>Planctomycetaceae</taxon>
        <taxon>Rubinisphaera</taxon>
    </lineage>
</organism>
<keyword evidence="2" id="KW-0812">Transmembrane</keyword>
<name>F0SM99_RUBBR</name>
<dbReference type="AlphaFoldDB" id="F0SM99"/>
<dbReference type="STRING" id="756272.Plabr_4507"/>
<dbReference type="RefSeq" id="WP_013630783.1">
    <property type="nucleotide sequence ID" value="NC_015174.1"/>
</dbReference>
<evidence type="ECO:0000256" key="2">
    <source>
        <dbReference type="SAM" id="Phobius"/>
    </source>
</evidence>
<sequence>MAVPVSSNDAFWTSPAAFVGSLCVHAVIAWLIVTNMNSCGRQGDFGTSEQFREVGLYVQQTETDTEEPIEELTQPTETLPDLPDNLNETLTESPQAMPALPDLPSMPLIGPGPPPASSLRDNPAEAFANSMPPPPPTAAGIPSTTSFFEIDTIGRSLVYLIDCSGSMSKHNAFRHAKNELNASLERLDPNLKFQVVFYNDTLFEFRDRKGDIDIHWATATNLTRARGYIAQMDNSGGTSHFPALMKALSYSPEVIFFLTDAAEPELSARQLAEIERKNNGRAAIHCIEFGLGPSINVDNFLNRLARQNGGTYRYRDMTQLGP</sequence>
<reference evidence="5" key="1">
    <citation type="submission" date="2011-02" db="EMBL/GenBank/DDBJ databases">
        <title>The complete genome of Planctomyces brasiliensis DSM 5305.</title>
        <authorList>
            <person name="Lucas S."/>
            <person name="Copeland A."/>
            <person name="Lapidus A."/>
            <person name="Bruce D."/>
            <person name="Goodwin L."/>
            <person name="Pitluck S."/>
            <person name="Kyrpides N."/>
            <person name="Mavromatis K."/>
            <person name="Pagani I."/>
            <person name="Ivanova N."/>
            <person name="Ovchinnikova G."/>
            <person name="Lu M."/>
            <person name="Detter J.C."/>
            <person name="Han C."/>
            <person name="Land M."/>
            <person name="Hauser L."/>
            <person name="Markowitz V."/>
            <person name="Cheng J.-F."/>
            <person name="Hugenholtz P."/>
            <person name="Woyke T."/>
            <person name="Wu D."/>
            <person name="Tindall B."/>
            <person name="Pomrenke H.G."/>
            <person name="Brambilla E."/>
            <person name="Klenk H.-P."/>
            <person name="Eisen J.A."/>
        </authorList>
    </citation>
    <scope>NUCLEOTIDE SEQUENCE [LARGE SCALE GENOMIC DNA]</scope>
    <source>
        <strain evidence="5">ATCC 49424 / DSM 5305 / JCM 21570 / NBRC 103401 / IFAM 1448</strain>
    </source>
</reference>
<dbReference type="PANTHER" id="PTHR45737:SF6">
    <property type="entry name" value="VON WILLEBRAND FACTOR A DOMAIN-CONTAINING PROTEIN 5A"/>
    <property type="match status" value="1"/>
</dbReference>
<accession>F0SM99</accession>
<keyword evidence="5" id="KW-1185">Reference proteome</keyword>
<dbReference type="OrthoDB" id="272806at2"/>
<evidence type="ECO:0000259" key="3">
    <source>
        <dbReference type="PROSITE" id="PS50234"/>
    </source>
</evidence>
<dbReference type="eggNOG" id="COG2304">
    <property type="taxonomic scope" value="Bacteria"/>
</dbReference>
<protein>
    <submittedName>
        <fullName evidence="4">von Willebrand factor type A</fullName>
    </submittedName>
</protein>
<keyword evidence="2" id="KW-0472">Membrane</keyword>
<dbReference type="PROSITE" id="PS50234">
    <property type="entry name" value="VWFA"/>
    <property type="match status" value="1"/>
</dbReference>
<feature type="region of interest" description="Disordered" evidence="1">
    <location>
        <begin position="62"/>
        <end position="89"/>
    </location>
</feature>
<dbReference type="InterPro" id="IPR002035">
    <property type="entry name" value="VWF_A"/>
</dbReference>
<dbReference type="Gene3D" id="3.40.50.410">
    <property type="entry name" value="von Willebrand factor, type A domain"/>
    <property type="match status" value="1"/>
</dbReference>
<evidence type="ECO:0000256" key="1">
    <source>
        <dbReference type="SAM" id="MobiDB-lite"/>
    </source>
</evidence>
<dbReference type="EMBL" id="CP002546">
    <property type="protein sequence ID" value="ADY62078.1"/>
    <property type="molecule type" value="Genomic_DNA"/>
</dbReference>
<dbReference type="SMART" id="SM00327">
    <property type="entry name" value="VWA"/>
    <property type="match status" value="1"/>
</dbReference>
<dbReference type="Proteomes" id="UP000006860">
    <property type="component" value="Chromosome"/>
</dbReference>
<evidence type="ECO:0000313" key="5">
    <source>
        <dbReference type="Proteomes" id="UP000006860"/>
    </source>
</evidence>
<dbReference type="HOGENOM" id="CLU_863001_0_0_0"/>
<feature type="transmembrane region" description="Helical" evidence="2">
    <location>
        <begin position="12"/>
        <end position="33"/>
    </location>
</feature>
<feature type="domain" description="VWFA" evidence="3">
    <location>
        <begin position="156"/>
        <end position="322"/>
    </location>
</feature>
<evidence type="ECO:0000313" key="4">
    <source>
        <dbReference type="EMBL" id="ADY62078.1"/>
    </source>
</evidence>
<keyword evidence="2" id="KW-1133">Transmembrane helix</keyword>
<gene>
    <name evidence="4" type="ordered locus">Plabr_4507</name>
</gene>
<dbReference type="Pfam" id="PF13768">
    <property type="entry name" value="VWA_3"/>
    <property type="match status" value="1"/>
</dbReference>
<dbReference type="SUPFAM" id="SSF53300">
    <property type="entry name" value="vWA-like"/>
    <property type="match status" value="1"/>
</dbReference>